<keyword evidence="2" id="KW-0723">Serine/threonine-protein kinase</keyword>
<dbReference type="Proteomes" id="UP000593564">
    <property type="component" value="Unassembled WGS sequence"/>
</dbReference>
<dbReference type="GO" id="GO:0030154">
    <property type="term" value="P:cell differentiation"/>
    <property type="evidence" value="ECO:0007669"/>
    <property type="project" value="TreeGrafter"/>
</dbReference>
<comment type="caution">
    <text evidence="8">The sequence shown here is derived from an EMBL/GenBank/DDBJ whole genome shotgun (WGS) entry which is preliminary data.</text>
</comment>
<evidence type="ECO:0000313" key="9">
    <source>
        <dbReference type="Proteomes" id="UP000593564"/>
    </source>
</evidence>
<evidence type="ECO:0000313" key="8">
    <source>
        <dbReference type="EMBL" id="KAF5942000.1"/>
    </source>
</evidence>
<evidence type="ECO:0000256" key="1">
    <source>
        <dbReference type="ARBA" id="ARBA00005527"/>
    </source>
</evidence>
<dbReference type="GO" id="GO:0007165">
    <property type="term" value="P:signal transduction"/>
    <property type="evidence" value="ECO:0007669"/>
    <property type="project" value="TreeGrafter"/>
</dbReference>
<accession>A0A7J7GMR4</accession>
<evidence type="ECO:0000259" key="7">
    <source>
        <dbReference type="PROSITE" id="PS50011"/>
    </source>
</evidence>
<dbReference type="InterPro" id="IPR000719">
    <property type="entry name" value="Prot_kinase_dom"/>
</dbReference>
<dbReference type="InterPro" id="IPR011009">
    <property type="entry name" value="Kinase-like_dom_sf"/>
</dbReference>
<dbReference type="SUPFAM" id="SSF56112">
    <property type="entry name" value="Protein kinase-like (PK-like)"/>
    <property type="match status" value="1"/>
</dbReference>
<evidence type="ECO:0000256" key="5">
    <source>
        <dbReference type="ARBA" id="ARBA00022777"/>
    </source>
</evidence>
<evidence type="ECO:0000256" key="4">
    <source>
        <dbReference type="ARBA" id="ARBA00022741"/>
    </source>
</evidence>
<dbReference type="Gene3D" id="1.10.510.10">
    <property type="entry name" value="Transferase(Phosphotransferase) domain 1"/>
    <property type="match status" value="1"/>
</dbReference>
<proteinExistence type="inferred from homology"/>
<keyword evidence="6" id="KW-0067">ATP-binding</keyword>
<dbReference type="InterPro" id="IPR050591">
    <property type="entry name" value="GSK-3"/>
</dbReference>
<comment type="similarity">
    <text evidence="1">Belongs to the protein kinase superfamily. CMGC Ser/Thr protein kinase family. GSK-3 subfamily.</text>
</comment>
<feature type="domain" description="Protein kinase" evidence="7">
    <location>
        <begin position="1"/>
        <end position="98"/>
    </location>
</feature>
<gene>
    <name evidence="8" type="ORF">HYC85_019642</name>
</gene>
<name>A0A7J7GMR4_CAMSI</name>
<dbReference type="PANTHER" id="PTHR24057:SF60">
    <property type="entry name" value="SHAGGY-RELATED PROTEIN KINASE THETA"/>
    <property type="match status" value="1"/>
</dbReference>
<evidence type="ECO:0000256" key="6">
    <source>
        <dbReference type="ARBA" id="ARBA00022840"/>
    </source>
</evidence>
<protein>
    <recommendedName>
        <fullName evidence="7">Protein kinase domain-containing protein</fullName>
    </recommendedName>
</protein>
<organism evidence="8 9">
    <name type="scientific">Camellia sinensis</name>
    <name type="common">Tea plant</name>
    <name type="synonym">Thea sinensis</name>
    <dbReference type="NCBI Taxonomy" id="4442"/>
    <lineage>
        <taxon>Eukaryota</taxon>
        <taxon>Viridiplantae</taxon>
        <taxon>Streptophyta</taxon>
        <taxon>Embryophyta</taxon>
        <taxon>Tracheophyta</taxon>
        <taxon>Spermatophyta</taxon>
        <taxon>Magnoliopsida</taxon>
        <taxon>eudicotyledons</taxon>
        <taxon>Gunneridae</taxon>
        <taxon>Pentapetalae</taxon>
        <taxon>asterids</taxon>
        <taxon>Ericales</taxon>
        <taxon>Theaceae</taxon>
        <taxon>Camellia</taxon>
    </lineage>
</organism>
<dbReference type="EMBL" id="JACBKZ010000009">
    <property type="protein sequence ID" value="KAF5942000.1"/>
    <property type="molecule type" value="Genomic_DNA"/>
</dbReference>
<evidence type="ECO:0000256" key="3">
    <source>
        <dbReference type="ARBA" id="ARBA00022679"/>
    </source>
</evidence>
<dbReference type="GO" id="GO:0005737">
    <property type="term" value="C:cytoplasm"/>
    <property type="evidence" value="ECO:0007669"/>
    <property type="project" value="TreeGrafter"/>
</dbReference>
<dbReference type="GO" id="GO:0004674">
    <property type="term" value="F:protein serine/threonine kinase activity"/>
    <property type="evidence" value="ECO:0007669"/>
    <property type="project" value="UniProtKB-KW"/>
</dbReference>
<dbReference type="PANTHER" id="PTHR24057">
    <property type="entry name" value="GLYCOGEN SYNTHASE KINASE-3 ALPHA"/>
    <property type="match status" value="1"/>
</dbReference>
<evidence type="ECO:0000256" key="2">
    <source>
        <dbReference type="ARBA" id="ARBA00022527"/>
    </source>
</evidence>
<dbReference type="AlphaFoldDB" id="A0A7J7GMR4"/>
<sequence>MWSAGYVLAELLLGQPLFPRESGVDQLVEIIKIWGTPTREGIRCMNLNYTEFKFPQIKAHPWHKRTPGEAVDLVLRLLQYSPNLRCTTLYAFCMSPHLQWILVTKLGMLDGFRWMSFNVCFVHFWCYQRNLTVLSFTCHFMYGNITLHVDISHVIAGGDTLSKLSSYIITKKNKKIKKKRE</sequence>
<dbReference type="GO" id="GO:0005634">
    <property type="term" value="C:nucleus"/>
    <property type="evidence" value="ECO:0007669"/>
    <property type="project" value="TreeGrafter"/>
</dbReference>
<keyword evidence="3" id="KW-0808">Transferase</keyword>
<dbReference type="PROSITE" id="PS50011">
    <property type="entry name" value="PROTEIN_KINASE_DOM"/>
    <property type="match status" value="1"/>
</dbReference>
<keyword evidence="4" id="KW-0547">Nucleotide-binding</keyword>
<keyword evidence="5" id="KW-0418">Kinase</keyword>
<dbReference type="GO" id="GO:0005524">
    <property type="term" value="F:ATP binding"/>
    <property type="evidence" value="ECO:0007669"/>
    <property type="project" value="UniProtKB-KW"/>
</dbReference>
<keyword evidence="9" id="KW-1185">Reference proteome</keyword>
<reference evidence="9" key="1">
    <citation type="journal article" date="2020" name="Nat. Commun.">
        <title>Genome assembly of wild tea tree DASZ reveals pedigree and selection history of tea varieties.</title>
        <authorList>
            <person name="Zhang W."/>
            <person name="Zhang Y."/>
            <person name="Qiu H."/>
            <person name="Guo Y."/>
            <person name="Wan H."/>
            <person name="Zhang X."/>
            <person name="Scossa F."/>
            <person name="Alseekh S."/>
            <person name="Zhang Q."/>
            <person name="Wang P."/>
            <person name="Xu L."/>
            <person name="Schmidt M.H."/>
            <person name="Jia X."/>
            <person name="Li D."/>
            <person name="Zhu A."/>
            <person name="Guo F."/>
            <person name="Chen W."/>
            <person name="Ni D."/>
            <person name="Usadel B."/>
            <person name="Fernie A.R."/>
            <person name="Wen W."/>
        </authorList>
    </citation>
    <scope>NUCLEOTIDE SEQUENCE [LARGE SCALE GENOMIC DNA]</scope>
    <source>
        <strain evidence="9">cv. G240</strain>
    </source>
</reference>
<reference evidence="8 9" key="2">
    <citation type="submission" date="2020-07" db="EMBL/GenBank/DDBJ databases">
        <title>Genome assembly of wild tea tree DASZ reveals pedigree and selection history of tea varieties.</title>
        <authorList>
            <person name="Zhang W."/>
        </authorList>
    </citation>
    <scope>NUCLEOTIDE SEQUENCE [LARGE SCALE GENOMIC DNA]</scope>
    <source>
        <strain evidence="9">cv. G240</strain>
        <tissue evidence="8">Leaf</tissue>
    </source>
</reference>